<proteinExistence type="predicted"/>
<dbReference type="AlphaFoldDB" id="A0A5J5BTR7"/>
<protein>
    <submittedName>
        <fullName evidence="1">Uncharacterized protein</fullName>
    </submittedName>
</protein>
<dbReference type="OrthoDB" id="1095087at2759"/>
<dbReference type="PANTHER" id="PTHR33640">
    <property type="entry name" value="TRANSMEMBRANE PROTEIN"/>
    <property type="match status" value="1"/>
</dbReference>
<reference evidence="1 2" key="1">
    <citation type="submission" date="2019-09" db="EMBL/GenBank/DDBJ databases">
        <title>A chromosome-level genome assembly of the Chinese tupelo Nyssa sinensis.</title>
        <authorList>
            <person name="Yang X."/>
            <person name="Kang M."/>
            <person name="Yang Y."/>
            <person name="Xiong H."/>
            <person name="Wang M."/>
            <person name="Zhang Z."/>
            <person name="Wang Z."/>
            <person name="Wu H."/>
            <person name="Ma T."/>
            <person name="Liu J."/>
            <person name="Xi Z."/>
        </authorList>
    </citation>
    <scope>NUCLEOTIDE SEQUENCE [LARGE SCALE GENOMIC DNA]</scope>
    <source>
        <strain evidence="1">J267</strain>
        <tissue evidence="1">Leaf</tissue>
    </source>
</reference>
<dbReference type="Proteomes" id="UP000325577">
    <property type="component" value="Linkage Group LG10"/>
</dbReference>
<accession>A0A5J5BTR7</accession>
<name>A0A5J5BTR7_9ASTE</name>
<dbReference type="PANTHER" id="PTHR33640:SF8">
    <property type="entry name" value="TRANSMEMBRANE PROTEIN"/>
    <property type="match status" value="1"/>
</dbReference>
<evidence type="ECO:0000313" key="1">
    <source>
        <dbReference type="EMBL" id="KAA8545994.1"/>
    </source>
</evidence>
<organism evidence="1 2">
    <name type="scientific">Nyssa sinensis</name>
    <dbReference type="NCBI Taxonomy" id="561372"/>
    <lineage>
        <taxon>Eukaryota</taxon>
        <taxon>Viridiplantae</taxon>
        <taxon>Streptophyta</taxon>
        <taxon>Embryophyta</taxon>
        <taxon>Tracheophyta</taxon>
        <taxon>Spermatophyta</taxon>
        <taxon>Magnoliopsida</taxon>
        <taxon>eudicotyledons</taxon>
        <taxon>Gunneridae</taxon>
        <taxon>Pentapetalae</taxon>
        <taxon>asterids</taxon>
        <taxon>Cornales</taxon>
        <taxon>Nyssaceae</taxon>
        <taxon>Nyssa</taxon>
    </lineage>
</organism>
<sequence>MKSGKFSTEDSTGNNICIDFYDEYVLNSEKNRKIHQEQSEHQRKDDDGTFMANMYSSREKKIYRSQSEKLKNMNHEKAHPELRRWATERCRKSMNHSEKLVVRSYSEDEMSNEEFRRTVEAFIARQQRFELYVKIHEAEPFDRPLSRMLKSSGWPHLLTVVQFIRIRYKDKDILREEWSFLASVTCRYG</sequence>
<evidence type="ECO:0000313" key="2">
    <source>
        <dbReference type="Proteomes" id="UP000325577"/>
    </source>
</evidence>
<gene>
    <name evidence="1" type="ORF">F0562_020555</name>
</gene>
<keyword evidence="2" id="KW-1185">Reference proteome</keyword>
<dbReference type="EMBL" id="CM018033">
    <property type="protein sequence ID" value="KAA8545994.1"/>
    <property type="molecule type" value="Genomic_DNA"/>
</dbReference>